<dbReference type="Gramene" id="KCW75937">
    <property type="protein sequence ID" value="KCW75937"/>
    <property type="gene ID" value="EUGRSUZ_D00308"/>
</dbReference>
<gene>
    <name evidence="1" type="ORF">EUGRSUZ_D00308</name>
</gene>
<organism evidence="1">
    <name type="scientific">Eucalyptus grandis</name>
    <name type="common">Flooded gum</name>
    <dbReference type="NCBI Taxonomy" id="71139"/>
    <lineage>
        <taxon>Eukaryota</taxon>
        <taxon>Viridiplantae</taxon>
        <taxon>Streptophyta</taxon>
        <taxon>Embryophyta</taxon>
        <taxon>Tracheophyta</taxon>
        <taxon>Spermatophyta</taxon>
        <taxon>Magnoliopsida</taxon>
        <taxon>eudicotyledons</taxon>
        <taxon>Gunneridae</taxon>
        <taxon>Pentapetalae</taxon>
        <taxon>rosids</taxon>
        <taxon>malvids</taxon>
        <taxon>Myrtales</taxon>
        <taxon>Myrtaceae</taxon>
        <taxon>Myrtoideae</taxon>
        <taxon>Eucalypteae</taxon>
        <taxon>Eucalyptus</taxon>
    </lineage>
</organism>
<evidence type="ECO:0000313" key="1">
    <source>
        <dbReference type="EMBL" id="KCW75937.1"/>
    </source>
</evidence>
<protein>
    <submittedName>
        <fullName evidence="1">Uncharacterized protein</fullName>
    </submittedName>
</protein>
<dbReference type="EMBL" id="KK198756">
    <property type="protein sequence ID" value="KCW75937.1"/>
    <property type="molecule type" value="Genomic_DNA"/>
</dbReference>
<name>A0A059CC71_EUCGR</name>
<sequence length="90" mass="10341">MAVIGSERGRFGDPPRSLHFPLGSCFLNLSLRMRPRSGVCTFLEFARLDPNTTYVFFGKEEHYLCCFWGLLVSFFHFDVTLLMGSSCFFL</sequence>
<dbReference type="InParanoid" id="A0A059CC71"/>
<proteinExistence type="predicted"/>
<dbReference type="AlphaFoldDB" id="A0A059CC71"/>
<accession>A0A059CC71</accession>
<reference evidence="1" key="1">
    <citation type="submission" date="2013-07" db="EMBL/GenBank/DDBJ databases">
        <title>The genome of Eucalyptus grandis.</title>
        <authorList>
            <person name="Schmutz J."/>
            <person name="Hayes R."/>
            <person name="Myburg A."/>
            <person name="Tuskan G."/>
            <person name="Grattapaglia D."/>
            <person name="Rokhsar D.S."/>
        </authorList>
    </citation>
    <scope>NUCLEOTIDE SEQUENCE</scope>
    <source>
        <tissue evidence="1">Leaf extractions</tissue>
    </source>
</reference>